<dbReference type="EMBL" id="JACHMY010000001">
    <property type="protein sequence ID" value="MBB5840665.1"/>
    <property type="molecule type" value="Genomic_DNA"/>
</dbReference>
<comment type="caution">
    <text evidence="3">The sequence shown here is derived from an EMBL/GenBank/DDBJ whole genome shotgun (WGS) entry which is preliminary data.</text>
</comment>
<dbReference type="AlphaFoldDB" id="A0A7W9JEU6"/>
<dbReference type="Proteomes" id="UP000549971">
    <property type="component" value="Unassembled WGS sequence"/>
</dbReference>
<keyword evidence="1" id="KW-0472">Membrane</keyword>
<dbReference type="Pfam" id="PF19803">
    <property type="entry name" value="DUF6286"/>
    <property type="match status" value="1"/>
</dbReference>
<organism evidence="3 4">
    <name type="scientific">Kribbella italica</name>
    <dbReference type="NCBI Taxonomy" id="1540520"/>
    <lineage>
        <taxon>Bacteria</taxon>
        <taxon>Bacillati</taxon>
        <taxon>Actinomycetota</taxon>
        <taxon>Actinomycetes</taxon>
        <taxon>Propionibacteriales</taxon>
        <taxon>Kribbellaceae</taxon>
        <taxon>Kribbella</taxon>
    </lineage>
</organism>
<proteinExistence type="predicted"/>
<dbReference type="InterPro" id="IPR046253">
    <property type="entry name" value="DUF6286"/>
</dbReference>
<sequence length="177" mass="18548">MSNQSTKRPVAAPAAATAGLLLALAVIALGVAGVQHASSSAGWISESSWLDWIAGKAEVLRPADWMMYAGIPAALIGIWLIATALTPRRATHLAVGDADVWIRPGDLARLAADTARATSEVSSASSKSNRRTVKLTATAVTPDTAQLTQSLDTAIATRLQPVRPSPRIRVHVTPEEL</sequence>
<name>A0A7W9JEU6_9ACTN</name>
<evidence type="ECO:0000259" key="2">
    <source>
        <dbReference type="Pfam" id="PF19803"/>
    </source>
</evidence>
<reference evidence="3 4" key="1">
    <citation type="submission" date="2020-08" db="EMBL/GenBank/DDBJ databases">
        <title>Sequencing the genomes of 1000 actinobacteria strains.</title>
        <authorList>
            <person name="Klenk H.-P."/>
        </authorList>
    </citation>
    <scope>NUCLEOTIDE SEQUENCE [LARGE SCALE GENOMIC DNA]</scope>
    <source>
        <strain evidence="3 4">DSM 28967</strain>
    </source>
</reference>
<protein>
    <recommendedName>
        <fullName evidence="2">DUF6286 domain-containing protein</fullName>
    </recommendedName>
</protein>
<dbReference type="RefSeq" id="WP_184803186.1">
    <property type="nucleotide sequence ID" value="NZ_JACHMY010000001.1"/>
</dbReference>
<accession>A0A7W9JEU6</accession>
<keyword evidence="1" id="KW-0812">Transmembrane</keyword>
<evidence type="ECO:0000313" key="4">
    <source>
        <dbReference type="Proteomes" id="UP000549971"/>
    </source>
</evidence>
<feature type="transmembrane region" description="Helical" evidence="1">
    <location>
        <begin position="65"/>
        <end position="85"/>
    </location>
</feature>
<gene>
    <name evidence="3" type="ORF">HDA39_007399</name>
</gene>
<feature type="domain" description="DUF6286" evidence="2">
    <location>
        <begin position="75"/>
        <end position="173"/>
    </location>
</feature>
<keyword evidence="1" id="KW-1133">Transmembrane helix</keyword>
<keyword evidence="4" id="KW-1185">Reference proteome</keyword>
<evidence type="ECO:0000256" key="1">
    <source>
        <dbReference type="SAM" id="Phobius"/>
    </source>
</evidence>
<evidence type="ECO:0000313" key="3">
    <source>
        <dbReference type="EMBL" id="MBB5840665.1"/>
    </source>
</evidence>